<dbReference type="GO" id="GO:0020037">
    <property type="term" value="F:heme binding"/>
    <property type="evidence" value="ECO:0007669"/>
    <property type="project" value="InterPro"/>
</dbReference>
<keyword evidence="2 3" id="KW-0349">Heme</keyword>
<dbReference type="PRINTS" id="PR00385">
    <property type="entry name" value="P450"/>
</dbReference>
<dbReference type="PANTHER" id="PTHR24291:SF183">
    <property type="entry name" value="CYTOCHROME P450 97B3, CHLOROPLASTIC"/>
    <property type="match status" value="1"/>
</dbReference>
<dbReference type="PRINTS" id="PR00463">
    <property type="entry name" value="EP450I"/>
</dbReference>
<keyword evidence="5" id="KW-1185">Reference proteome</keyword>
<dbReference type="KEGG" id="mis:MICPUN_96121"/>
<dbReference type="InterPro" id="IPR017972">
    <property type="entry name" value="Cyt_P450_CS"/>
</dbReference>
<evidence type="ECO:0000313" key="4">
    <source>
        <dbReference type="EMBL" id="ACO68017.1"/>
    </source>
</evidence>
<dbReference type="Pfam" id="PF00067">
    <property type="entry name" value="p450"/>
    <property type="match status" value="1"/>
</dbReference>
<feature type="binding site" description="axial binding residue" evidence="2">
    <location>
        <position position="485"/>
    </location>
    <ligand>
        <name>heme</name>
        <dbReference type="ChEBI" id="CHEBI:30413"/>
    </ligand>
    <ligandPart>
        <name>Fe</name>
        <dbReference type="ChEBI" id="CHEBI:18248"/>
    </ligandPart>
</feature>
<evidence type="ECO:0000256" key="1">
    <source>
        <dbReference type="ARBA" id="ARBA00010617"/>
    </source>
</evidence>
<evidence type="ECO:0000313" key="5">
    <source>
        <dbReference type="Proteomes" id="UP000002009"/>
    </source>
</evidence>
<comment type="similarity">
    <text evidence="1 3">Belongs to the cytochrome P450 family.</text>
</comment>
<dbReference type="GeneID" id="8249839"/>
<dbReference type="InParanoid" id="C1EJD1"/>
<evidence type="ECO:0008006" key="6">
    <source>
        <dbReference type="Google" id="ProtNLM"/>
    </source>
</evidence>
<dbReference type="Proteomes" id="UP000002009">
    <property type="component" value="Chromosome 16"/>
</dbReference>
<keyword evidence="2 3" id="KW-0408">Iron</keyword>
<dbReference type="InterPro" id="IPR036396">
    <property type="entry name" value="Cyt_P450_sf"/>
</dbReference>
<reference evidence="4 5" key="1">
    <citation type="journal article" date="2009" name="Science">
        <title>Green evolution and dynamic adaptations revealed by genomes of the marine picoeukaryotes Micromonas.</title>
        <authorList>
            <person name="Worden A.Z."/>
            <person name="Lee J.H."/>
            <person name="Mock T."/>
            <person name="Rouze P."/>
            <person name="Simmons M.P."/>
            <person name="Aerts A.L."/>
            <person name="Allen A.E."/>
            <person name="Cuvelier M.L."/>
            <person name="Derelle E."/>
            <person name="Everett M.V."/>
            <person name="Foulon E."/>
            <person name="Grimwood J."/>
            <person name="Gundlach H."/>
            <person name="Henrissat B."/>
            <person name="Napoli C."/>
            <person name="McDonald S.M."/>
            <person name="Parker M.S."/>
            <person name="Rombauts S."/>
            <person name="Salamov A."/>
            <person name="Von Dassow P."/>
            <person name="Badger J.H."/>
            <person name="Coutinho P.M."/>
            <person name="Demir E."/>
            <person name="Dubchak I."/>
            <person name="Gentemann C."/>
            <person name="Eikrem W."/>
            <person name="Gready J.E."/>
            <person name="John U."/>
            <person name="Lanier W."/>
            <person name="Lindquist E.A."/>
            <person name="Lucas S."/>
            <person name="Mayer K.F."/>
            <person name="Moreau H."/>
            <person name="Not F."/>
            <person name="Otillar R."/>
            <person name="Panaud O."/>
            <person name="Pangilinan J."/>
            <person name="Paulsen I."/>
            <person name="Piegu B."/>
            <person name="Poliakov A."/>
            <person name="Robbens S."/>
            <person name="Schmutz J."/>
            <person name="Toulza E."/>
            <person name="Wyss T."/>
            <person name="Zelensky A."/>
            <person name="Zhou K."/>
            <person name="Armbrust E.V."/>
            <person name="Bhattacharya D."/>
            <person name="Goodenough U.W."/>
            <person name="Van de Peer Y."/>
            <person name="Grigoriev I.V."/>
        </authorList>
    </citation>
    <scope>NUCLEOTIDE SEQUENCE [LARGE SCALE GENOMIC DNA]</scope>
    <source>
        <strain evidence="5">RCC299 / NOUM17</strain>
    </source>
</reference>
<organism evidence="4 5">
    <name type="scientific">Micromonas commoda (strain RCC299 / NOUM17 / CCMP2709)</name>
    <name type="common">Picoplanktonic green alga</name>
    <dbReference type="NCBI Taxonomy" id="296587"/>
    <lineage>
        <taxon>Eukaryota</taxon>
        <taxon>Viridiplantae</taxon>
        <taxon>Chlorophyta</taxon>
        <taxon>Mamiellophyceae</taxon>
        <taxon>Mamiellales</taxon>
        <taxon>Mamiellaceae</taxon>
        <taxon>Micromonas</taxon>
    </lineage>
</organism>
<evidence type="ECO:0000256" key="3">
    <source>
        <dbReference type="RuleBase" id="RU000461"/>
    </source>
</evidence>
<dbReference type="InterPro" id="IPR001128">
    <property type="entry name" value="Cyt_P450"/>
</dbReference>
<gene>
    <name evidence="4" type="ORF">MICPUN_96121</name>
</gene>
<dbReference type="PANTHER" id="PTHR24291">
    <property type="entry name" value="CYTOCHROME P450 FAMILY 4"/>
    <property type="match status" value="1"/>
</dbReference>
<keyword evidence="3" id="KW-0560">Oxidoreductase</keyword>
<proteinExistence type="inferred from homology"/>
<dbReference type="PROSITE" id="PS00086">
    <property type="entry name" value="CYTOCHROME_P450"/>
    <property type="match status" value="1"/>
</dbReference>
<evidence type="ECO:0000256" key="2">
    <source>
        <dbReference type="PIRSR" id="PIRSR602401-1"/>
    </source>
</evidence>
<dbReference type="InterPro" id="IPR050196">
    <property type="entry name" value="Cytochrome_P450_Monoox"/>
</dbReference>
<sequence>MPQPPSTEEDIDDDFVPSQLGIKDIISLWITQILQTYGDEESKDGAPVCEGSVDDLVGGPIFLALYPYFLRYGGVFKLAFGPKVFMVLSDPVVVREVLKEKPFAFSKGVLAEILEPIMGQGLIPAPYAVWKNRRRQLVPGFHKAWLDHMVGLFGDCSTQLVKNLDAEIAKGNGSAIVDMEERFCSVSLDIIGLAVFNYDFGSTTRESPIIKAVYTCLQEAAHRSTFYFPYWNLPLADVLVPRQREFKNNMNLINETLNGLIKKAQAFEGTEDLEELQNRDYSKVKDPSLLRFLVDIRGADVTDSQLRDDLMTMLIAGHETTAAVLTWCLYCLAQDRELMARVVAEIDDVMGPADGETPTAPNYEQIQKMELVRLCLAEALRLYPEPPILIRRCLEDVPLPKGAGDANVTLIKGMDVFISVWNLHRHPDCWEEPLKFDPTRFKRPFQNPGVKDWAGYNPDLISGLYPNEVTSDFAFIPFGAGARKCIGDQFAMLEATSCLAMTLRRYDFEMTKDASEVGMEMGATIHTAGGLPMKVTRR</sequence>
<dbReference type="OMA" id="HEPNWQL"/>
<dbReference type="GO" id="GO:0004497">
    <property type="term" value="F:monooxygenase activity"/>
    <property type="evidence" value="ECO:0007669"/>
    <property type="project" value="UniProtKB-KW"/>
</dbReference>
<dbReference type="RefSeq" id="XP_002506759.1">
    <property type="nucleotide sequence ID" value="XM_002506713.1"/>
</dbReference>
<dbReference type="GO" id="GO:0005506">
    <property type="term" value="F:iron ion binding"/>
    <property type="evidence" value="ECO:0007669"/>
    <property type="project" value="InterPro"/>
</dbReference>
<dbReference type="CDD" id="cd11046">
    <property type="entry name" value="CYP97"/>
    <property type="match status" value="1"/>
</dbReference>
<dbReference type="eggNOG" id="KOG0157">
    <property type="taxonomic scope" value="Eukaryota"/>
</dbReference>
<dbReference type="SUPFAM" id="SSF48264">
    <property type="entry name" value="Cytochrome P450"/>
    <property type="match status" value="1"/>
</dbReference>
<comment type="cofactor">
    <cofactor evidence="2">
        <name>heme</name>
        <dbReference type="ChEBI" id="CHEBI:30413"/>
    </cofactor>
</comment>
<name>C1EJD1_MICCC</name>
<dbReference type="Gene3D" id="1.10.630.10">
    <property type="entry name" value="Cytochrome P450"/>
    <property type="match status" value="1"/>
</dbReference>
<dbReference type="FunCoup" id="C1EJD1">
    <property type="interactions" value="695"/>
</dbReference>
<dbReference type="GO" id="GO:0016705">
    <property type="term" value="F:oxidoreductase activity, acting on paired donors, with incorporation or reduction of molecular oxygen"/>
    <property type="evidence" value="ECO:0007669"/>
    <property type="project" value="InterPro"/>
</dbReference>
<dbReference type="AlphaFoldDB" id="C1EJD1"/>
<keyword evidence="3" id="KW-0503">Monooxygenase</keyword>
<dbReference type="InterPro" id="IPR002401">
    <property type="entry name" value="Cyt_P450_E_grp-I"/>
</dbReference>
<protein>
    <recommendedName>
        <fullName evidence="6">Cytochrome P450</fullName>
    </recommendedName>
</protein>
<accession>C1EJD1</accession>
<dbReference type="EMBL" id="CP001334">
    <property type="protein sequence ID" value="ACO68017.1"/>
    <property type="molecule type" value="Genomic_DNA"/>
</dbReference>
<dbReference type="STRING" id="296587.C1EJD1"/>
<dbReference type="OrthoDB" id="1470350at2759"/>
<keyword evidence="2 3" id="KW-0479">Metal-binding</keyword>